<evidence type="ECO:0000313" key="3">
    <source>
        <dbReference type="EMBL" id="KAB1658053.1"/>
    </source>
</evidence>
<dbReference type="SUPFAM" id="SSF102588">
    <property type="entry name" value="LmbE-like"/>
    <property type="match status" value="1"/>
</dbReference>
<comment type="cofactor">
    <cofactor evidence="2">
        <name>Zn(2+)</name>
        <dbReference type="ChEBI" id="CHEBI:29105"/>
    </cofactor>
    <text evidence="2">Binds 1 zinc ion per subunit.</text>
</comment>
<feature type="binding site" evidence="2">
    <location>
        <position position="9"/>
    </location>
    <ligand>
        <name>Zn(2+)</name>
        <dbReference type="ChEBI" id="CHEBI:29105"/>
    </ligand>
</feature>
<dbReference type="HAMAP" id="MF_01482">
    <property type="entry name" value="Mca"/>
    <property type="match status" value="1"/>
</dbReference>
<dbReference type="EC" id="3.5.1.115" evidence="2"/>
<evidence type="ECO:0000313" key="4">
    <source>
        <dbReference type="Proteomes" id="UP000467240"/>
    </source>
</evidence>
<dbReference type="Pfam" id="PF02585">
    <property type="entry name" value="PIG-L"/>
    <property type="match status" value="1"/>
</dbReference>
<dbReference type="PANTHER" id="PTHR12993:SF11">
    <property type="entry name" value="N-ACETYLGLUCOSAMINYL-PHOSPHATIDYLINOSITOL DE-N-ACETYLASE"/>
    <property type="match status" value="1"/>
</dbReference>
<proteinExistence type="inferred from homology"/>
<gene>
    <name evidence="2 3" type="primary">mca</name>
    <name evidence="3" type="ORF">F8O01_06535</name>
</gene>
<evidence type="ECO:0000256" key="2">
    <source>
        <dbReference type="HAMAP-Rule" id="MF_01482"/>
    </source>
</evidence>
<dbReference type="OrthoDB" id="158614at2"/>
<comment type="subunit">
    <text evidence="2">Monomer.</text>
</comment>
<dbReference type="Proteomes" id="UP000467240">
    <property type="component" value="Unassembled WGS sequence"/>
</dbReference>
<reference evidence="3 4" key="1">
    <citation type="submission" date="2019-09" db="EMBL/GenBank/DDBJ databases">
        <title>Phylogeny of genus Pseudoclavibacter and closely related genus.</title>
        <authorList>
            <person name="Li Y."/>
        </authorList>
    </citation>
    <scope>NUCLEOTIDE SEQUENCE [LARGE SCALE GENOMIC DNA]</scope>
    <source>
        <strain evidence="3 4">DSM 23821</strain>
    </source>
</reference>
<dbReference type="EMBL" id="WBJZ01000007">
    <property type="protein sequence ID" value="KAB1658053.1"/>
    <property type="molecule type" value="Genomic_DNA"/>
</dbReference>
<dbReference type="AlphaFoldDB" id="A0A7J5BW12"/>
<comment type="caution">
    <text evidence="3">The sequence shown here is derived from an EMBL/GenBank/DDBJ whole genome shotgun (WGS) entry which is preliminary data.</text>
</comment>
<organism evidence="3 4">
    <name type="scientific">Pseudoclavibacter chungangensis</name>
    <dbReference type="NCBI Taxonomy" id="587635"/>
    <lineage>
        <taxon>Bacteria</taxon>
        <taxon>Bacillati</taxon>
        <taxon>Actinomycetota</taxon>
        <taxon>Actinomycetes</taxon>
        <taxon>Micrococcales</taxon>
        <taxon>Microbacteriaceae</taxon>
        <taxon>Pseudoclavibacter</taxon>
    </lineage>
</organism>
<dbReference type="InterPro" id="IPR003737">
    <property type="entry name" value="GlcNAc_PI_deacetylase-related"/>
</dbReference>
<dbReference type="GO" id="GO:0010127">
    <property type="term" value="P:mycothiol-dependent detoxification"/>
    <property type="evidence" value="ECO:0007669"/>
    <property type="project" value="UniProtKB-UniRule"/>
</dbReference>
<dbReference type="Gene3D" id="3.40.50.10320">
    <property type="entry name" value="LmbE-like"/>
    <property type="match status" value="1"/>
</dbReference>
<dbReference type="GO" id="GO:0016811">
    <property type="term" value="F:hydrolase activity, acting on carbon-nitrogen (but not peptide) bonds, in linear amides"/>
    <property type="evidence" value="ECO:0007669"/>
    <property type="project" value="TreeGrafter"/>
</dbReference>
<dbReference type="GO" id="GO:0010126">
    <property type="term" value="P:mycothiol metabolic process"/>
    <property type="evidence" value="ECO:0007669"/>
    <property type="project" value="UniProtKB-UniRule"/>
</dbReference>
<evidence type="ECO:0000256" key="1">
    <source>
        <dbReference type="ARBA" id="ARBA00022833"/>
    </source>
</evidence>
<comment type="catalytic activity">
    <reaction evidence="2">
        <text>mycothiol S-conjugate + H2O = an N-acetyl-L-cysteine-S-conjugate + 1D-myo-inositol 2-amino-2-deoxy-alpha-D-glucopyranoside</text>
        <dbReference type="Rhea" id="RHEA:36543"/>
        <dbReference type="ChEBI" id="CHEBI:15377"/>
        <dbReference type="ChEBI" id="CHEBI:58718"/>
        <dbReference type="ChEBI" id="CHEBI:58886"/>
        <dbReference type="ChEBI" id="CHEBI:59633"/>
        <dbReference type="EC" id="3.5.1.115"/>
    </reaction>
</comment>
<keyword evidence="2" id="KW-0378">Hydrolase</keyword>
<keyword evidence="1 2" id="KW-0862">Zinc</keyword>
<keyword evidence="4" id="KW-1185">Reference proteome</keyword>
<dbReference type="InterPro" id="IPR024078">
    <property type="entry name" value="LmbE-like_dom_sf"/>
</dbReference>
<keyword evidence="2" id="KW-0479">Metal-binding</keyword>
<accession>A0A7J5BW12</accession>
<dbReference type="PANTHER" id="PTHR12993">
    <property type="entry name" value="N-ACETYLGLUCOSAMINYL-PHOSPHATIDYLINOSITOL DE-N-ACETYLASE-RELATED"/>
    <property type="match status" value="1"/>
</dbReference>
<feature type="binding site" evidence="2">
    <location>
        <position position="6"/>
    </location>
    <ligand>
        <name>Zn(2+)</name>
        <dbReference type="ChEBI" id="CHEBI:29105"/>
    </ligand>
</feature>
<comment type="similarity">
    <text evidence="2">Belongs to the MshB deacetylase family. Mca subfamily.</text>
</comment>
<comment type="function">
    <text evidence="2">A mycothiol (MSH, N-acetylcysteinyl-glucosaminyl-inositol) S-conjugate amidase, it recycles conjugated MSH to the N-acetyl cysteine conjugate (AcCys S-conjugate, a mercapturic acid) and the MSH precursor. Involved in MSH-dependent detoxification of a number of alkylating agents and antibiotics.</text>
</comment>
<dbReference type="InterPro" id="IPR017811">
    <property type="entry name" value="Mca"/>
</dbReference>
<dbReference type="GO" id="GO:0008270">
    <property type="term" value="F:zinc ion binding"/>
    <property type="evidence" value="ECO:0007669"/>
    <property type="project" value="UniProtKB-UniRule"/>
</dbReference>
<name>A0A7J5BW12_9MICO</name>
<dbReference type="NCBIfam" id="TIGR03446">
    <property type="entry name" value="mycothiol_Mca"/>
    <property type="match status" value="1"/>
</dbReference>
<feature type="binding site" evidence="2">
    <location>
        <position position="135"/>
    </location>
    <ligand>
        <name>Zn(2+)</name>
        <dbReference type="ChEBI" id="CHEBI:29105"/>
    </ligand>
</feature>
<protein>
    <recommendedName>
        <fullName evidence="2">Mycothiol S-conjugate amidase</fullName>
        <ecNumber evidence="2">3.5.1.115</ecNumber>
    </recommendedName>
</protein>
<sequence length="286" mass="31652">MAVHAHPDDESSKGAATYAAYADRGVEVMVVSCTGGEAGDILNPGIESMHHAKRDLAGLRRVEMAAAQRILGVEHRWLGYVDSGMAREDGSLPPASFAAIPVEISARPLIRLVREFRPHVLITYDENGGYPHPDHIRCHEVSMRAWMQAGTNDDPELGEPWTVSKLYYDRTMNAERAESMFELVQRTDPDSPLAEKMAEMVSWMSRKPTTITTRVSVGEFFPRRDDALRAHASQVAPDSGFFFAVPRALELEAYPYEDYQLVDSRVAVTTPESDLFEGVVDEGGAA</sequence>